<comment type="caution">
    <text evidence="1">The sequence shown here is derived from an EMBL/GenBank/DDBJ whole genome shotgun (WGS) entry which is preliminary data.</text>
</comment>
<dbReference type="AlphaFoldDB" id="A0A6V7UD93"/>
<evidence type="ECO:0000313" key="1">
    <source>
        <dbReference type="EMBL" id="CAD2154049.1"/>
    </source>
</evidence>
<dbReference type="Proteomes" id="UP000580250">
    <property type="component" value="Unassembled WGS sequence"/>
</dbReference>
<accession>A0A6V7UD93</accession>
<proteinExistence type="predicted"/>
<name>A0A6V7UD93_MELEN</name>
<sequence>MIILRCWLEKIFNYVFEYVYFNEIVFNPELINLLFDNDKTIPLQFNIQECCLLTENNTLEDISKFVLNHLIISESLTFNYKQADITEENINILFKILTNGGQRLPKVCFNSFNSVDLARLYDLIIQYITTSDCSKMVPIIILNYIFPSNFKFNKRSENLEFGKFSSGFYVKYQIANIYNPKVKFSFCNEEWIDNGIIRIHVRIMKEEF</sequence>
<organism evidence="1 2">
    <name type="scientific">Meloidogyne enterolobii</name>
    <name type="common">Root-knot nematode worm</name>
    <name type="synonym">Meloidogyne mayaguensis</name>
    <dbReference type="NCBI Taxonomy" id="390850"/>
    <lineage>
        <taxon>Eukaryota</taxon>
        <taxon>Metazoa</taxon>
        <taxon>Ecdysozoa</taxon>
        <taxon>Nematoda</taxon>
        <taxon>Chromadorea</taxon>
        <taxon>Rhabditida</taxon>
        <taxon>Tylenchina</taxon>
        <taxon>Tylenchomorpha</taxon>
        <taxon>Tylenchoidea</taxon>
        <taxon>Meloidogynidae</taxon>
        <taxon>Meloidogyninae</taxon>
        <taxon>Meloidogyne</taxon>
    </lineage>
</organism>
<reference evidence="1 2" key="1">
    <citation type="submission" date="2020-08" db="EMBL/GenBank/DDBJ databases">
        <authorList>
            <person name="Koutsovoulos G."/>
            <person name="Danchin GJ E."/>
        </authorList>
    </citation>
    <scope>NUCLEOTIDE SEQUENCE [LARGE SCALE GENOMIC DNA]</scope>
</reference>
<gene>
    <name evidence="1" type="ORF">MENT_LOCUS11347</name>
</gene>
<dbReference type="EMBL" id="CAJEWN010000055">
    <property type="protein sequence ID" value="CAD2154049.1"/>
    <property type="molecule type" value="Genomic_DNA"/>
</dbReference>
<evidence type="ECO:0000313" key="2">
    <source>
        <dbReference type="Proteomes" id="UP000580250"/>
    </source>
</evidence>
<protein>
    <submittedName>
        <fullName evidence="1">Uncharacterized protein</fullName>
    </submittedName>
</protein>